<comment type="caution">
    <text evidence="2">The sequence shown here is derived from an EMBL/GenBank/DDBJ whole genome shotgun (WGS) entry which is preliminary data.</text>
</comment>
<evidence type="ECO:0000313" key="3">
    <source>
        <dbReference type="Proteomes" id="UP000612055"/>
    </source>
</evidence>
<protein>
    <submittedName>
        <fullName evidence="2">Uncharacterized protein</fullName>
    </submittedName>
</protein>
<dbReference type="Proteomes" id="UP000612055">
    <property type="component" value="Unassembled WGS sequence"/>
</dbReference>
<feature type="region of interest" description="Disordered" evidence="1">
    <location>
        <begin position="486"/>
        <end position="526"/>
    </location>
</feature>
<organism evidence="2 3">
    <name type="scientific">Edaphochlamys debaryana</name>
    <dbReference type="NCBI Taxonomy" id="47281"/>
    <lineage>
        <taxon>Eukaryota</taxon>
        <taxon>Viridiplantae</taxon>
        <taxon>Chlorophyta</taxon>
        <taxon>core chlorophytes</taxon>
        <taxon>Chlorophyceae</taxon>
        <taxon>CS clade</taxon>
        <taxon>Chlamydomonadales</taxon>
        <taxon>Chlamydomonadales incertae sedis</taxon>
        <taxon>Edaphochlamys</taxon>
    </lineage>
</organism>
<evidence type="ECO:0000313" key="2">
    <source>
        <dbReference type="EMBL" id="KAG2483656.1"/>
    </source>
</evidence>
<sequence>MAETRDLLRAAPFWEPALKGARLGAEPWPGALPSERPQRVADLSFPGLRLSGVVLLPTDARPGAVGCYQSGVPVWDSGTLRTALADEDVTSVFVFQDVLLSILDFNFARTVNLSGPGRSVNLYGCPGTAINVQYNWTRAGITVGWGASLSISGLTFTNTYLMNQPLWPRYFAPLLSLVDVVPYGTCRLSSVSLVTPDKSDLALYMADYANSTSLSGDALPVYTAAPNGTAVSIARWALSGASFWPASPGISESAANASVWDLTDVNVSTQPLTQCLSSTGVPGVVARSGAVLRQLLSDTFVTAIQVVNDITFVASEWPPEASSPDQGQVFVNGTKEVYACHPNPTGRYTIDFGNLGQVVFVFGTLRWRGSLHMSNTRASPRRSWLYLLIGALSVETDGVIDFEGVEIASTVPSPFTNADDPFWTVQCGSLCPSFIPNKSRYRNVSYYDAFIYDYRFYKTDWVAVSQGRNITGTGFWGTTPTLPSALTGATRGSAQSEQGGQAQAEAPVTPPPEAPAQAPAQLKGGGLAASAVQGAGRVVRHPASGDVIIRPKEHQLHTGQTTISGIPHNDSVHNLLEGEGATVYGNSAATSKLNIYASWDTAKEVVDLAED</sequence>
<dbReference type="AlphaFoldDB" id="A0A836BNV1"/>
<accession>A0A836BNV1</accession>
<dbReference type="OrthoDB" id="533232at2759"/>
<feature type="compositionally biased region" description="Low complexity" evidence="1">
    <location>
        <begin position="492"/>
        <end position="507"/>
    </location>
</feature>
<gene>
    <name evidence="2" type="ORF">HYH03_017459</name>
</gene>
<name>A0A836BNV1_9CHLO</name>
<keyword evidence="3" id="KW-1185">Reference proteome</keyword>
<evidence type="ECO:0000256" key="1">
    <source>
        <dbReference type="SAM" id="MobiDB-lite"/>
    </source>
</evidence>
<proteinExistence type="predicted"/>
<dbReference type="EMBL" id="JAEHOE010000169">
    <property type="protein sequence ID" value="KAG2483656.1"/>
    <property type="molecule type" value="Genomic_DNA"/>
</dbReference>
<reference evidence="2" key="1">
    <citation type="journal article" date="2020" name="bioRxiv">
        <title>Comparative genomics of Chlamydomonas.</title>
        <authorList>
            <person name="Craig R.J."/>
            <person name="Hasan A.R."/>
            <person name="Ness R.W."/>
            <person name="Keightley P.D."/>
        </authorList>
    </citation>
    <scope>NUCLEOTIDE SEQUENCE</scope>
    <source>
        <strain evidence="2">CCAP 11/70</strain>
    </source>
</reference>